<gene>
    <name evidence="1" type="ORF">DN068_06245</name>
</gene>
<protein>
    <submittedName>
        <fullName evidence="1">Uncharacterized protein</fullName>
    </submittedName>
</protein>
<name>A0A2W2BDI9_9BACT</name>
<proteinExistence type="predicted"/>
<dbReference type="Proteomes" id="UP000248745">
    <property type="component" value="Unassembled WGS sequence"/>
</dbReference>
<reference evidence="1 2" key="1">
    <citation type="submission" date="2018-06" db="EMBL/GenBank/DDBJ databases">
        <title>Mucibacter soli gen. nov., sp. nov., a new member of the family Chitinophagaceae producing mucin.</title>
        <authorList>
            <person name="Kim M.-K."/>
            <person name="Park S."/>
            <person name="Kim T.-S."/>
            <person name="Joung Y."/>
            <person name="Han J.-H."/>
            <person name="Kim S.B."/>
        </authorList>
    </citation>
    <scope>NUCLEOTIDE SEQUENCE [LARGE SCALE GENOMIC DNA]</scope>
    <source>
        <strain evidence="1 2">R1-15</strain>
    </source>
</reference>
<dbReference type="AlphaFoldDB" id="A0A2W2BDI9"/>
<evidence type="ECO:0000313" key="2">
    <source>
        <dbReference type="Proteomes" id="UP000248745"/>
    </source>
</evidence>
<organism evidence="1 2">
    <name type="scientific">Taibaiella soli</name>
    <dbReference type="NCBI Taxonomy" id="1649169"/>
    <lineage>
        <taxon>Bacteria</taxon>
        <taxon>Pseudomonadati</taxon>
        <taxon>Bacteroidota</taxon>
        <taxon>Chitinophagia</taxon>
        <taxon>Chitinophagales</taxon>
        <taxon>Chitinophagaceae</taxon>
        <taxon>Taibaiella</taxon>
    </lineage>
</organism>
<accession>A0A2W2BDI9</accession>
<dbReference type="RefSeq" id="WP_110998034.1">
    <property type="nucleotide sequence ID" value="NZ_QKTW01000009.1"/>
</dbReference>
<dbReference type="EMBL" id="QKTW01000009">
    <property type="protein sequence ID" value="PZF73937.1"/>
    <property type="molecule type" value="Genomic_DNA"/>
</dbReference>
<sequence length="224" mass="26161">MADIKLEIPKKIATEIRWQAHLNKLSFGEWVERSLMDRLTSDWTSEHVNTTFYPLHPPEAYSQTECVTLTIPDDVMSTMKSLDMFTRISIEKWLYVSLLNDVQSFETRRLALLVYEEEMFENETGIYQFNNSNSEIASFIESIDKDKLVNIRWLAYGLNTQFNLLLKKMNPEDIEWVYECFRSILSIIRESVSNSPTYNGALKIIGRGRDSYGWKFPGTVKQSN</sequence>
<comment type="caution">
    <text evidence="1">The sequence shown here is derived from an EMBL/GenBank/DDBJ whole genome shotgun (WGS) entry which is preliminary data.</text>
</comment>
<evidence type="ECO:0000313" key="1">
    <source>
        <dbReference type="EMBL" id="PZF73937.1"/>
    </source>
</evidence>
<keyword evidence="2" id="KW-1185">Reference proteome</keyword>